<dbReference type="Proteomes" id="UP001276659">
    <property type="component" value="Unassembled WGS sequence"/>
</dbReference>
<accession>A0AAD9Z6N0</accession>
<dbReference type="AlphaFoldDB" id="A0AAD9Z6N0"/>
<dbReference type="EMBL" id="JASNWA010000007">
    <property type="protein sequence ID" value="KAK3172380.1"/>
    <property type="molecule type" value="Genomic_DNA"/>
</dbReference>
<protein>
    <submittedName>
        <fullName evidence="1">Uncharacterized protein</fullName>
    </submittedName>
</protein>
<sequence>MPSRGPAYTPEESVVLIYSVSRGLTYTTISDIIKFKCGTDRNARSAQSRVAKVREDATGYGWRDFYTLAPNKYDFDLVDQWLRGHVDCATLWTLIAWDGDVEEILRGHGHDPSRFRTSDLDLRVDY</sequence>
<evidence type="ECO:0000313" key="2">
    <source>
        <dbReference type="Proteomes" id="UP001276659"/>
    </source>
</evidence>
<name>A0AAD9Z6N0_9LECA</name>
<comment type="caution">
    <text evidence="1">The sequence shown here is derived from an EMBL/GenBank/DDBJ whole genome shotgun (WGS) entry which is preliminary data.</text>
</comment>
<reference evidence="1" key="1">
    <citation type="submission" date="2022-11" db="EMBL/GenBank/DDBJ databases">
        <title>Chromosomal genome sequence assembly and mating type (MAT) locus characterization of the leprose asexual lichenized fungus Lepraria neglecta (Nyl.) Erichsen.</title>
        <authorList>
            <person name="Allen J.L."/>
            <person name="Pfeffer B."/>
        </authorList>
    </citation>
    <scope>NUCLEOTIDE SEQUENCE</scope>
    <source>
        <strain evidence="1">Allen 5258</strain>
    </source>
</reference>
<evidence type="ECO:0000313" key="1">
    <source>
        <dbReference type="EMBL" id="KAK3172380.1"/>
    </source>
</evidence>
<organism evidence="1 2">
    <name type="scientific">Lepraria neglecta</name>
    <dbReference type="NCBI Taxonomy" id="209136"/>
    <lineage>
        <taxon>Eukaryota</taxon>
        <taxon>Fungi</taxon>
        <taxon>Dikarya</taxon>
        <taxon>Ascomycota</taxon>
        <taxon>Pezizomycotina</taxon>
        <taxon>Lecanoromycetes</taxon>
        <taxon>OSLEUM clade</taxon>
        <taxon>Lecanoromycetidae</taxon>
        <taxon>Lecanorales</taxon>
        <taxon>Lecanorineae</taxon>
        <taxon>Stereocaulaceae</taxon>
        <taxon>Lepraria</taxon>
    </lineage>
</organism>
<keyword evidence="2" id="KW-1185">Reference proteome</keyword>
<proteinExistence type="predicted"/>
<gene>
    <name evidence="1" type="ORF">OEA41_005701</name>
</gene>